<proteinExistence type="predicted"/>
<dbReference type="AlphaFoldDB" id="A0AAF0T9E0"/>
<protein>
    <submittedName>
        <fullName evidence="1">Uncharacterized protein</fullName>
    </submittedName>
</protein>
<dbReference type="Proteomes" id="UP001234989">
    <property type="component" value="Chromosome 1"/>
</dbReference>
<gene>
    <name evidence="1" type="ORF">MTR67_003501</name>
</gene>
<evidence type="ECO:0000313" key="2">
    <source>
        <dbReference type="Proteomes" id="UP001234989"/>
    </source>
</evidence>
<dbReference type="EMBL" id="CP133612">
    <property type="protein sequence ID" value="WMV10116.1"/>
    <property type="molecule type" value="Genomic_DNA"/>
</dbReference>
<sequence>MQYLKGNCTLLDGRGIMMNLNFFNTTKDQLFILFLYQKISTGSNPCTCLISSSRIAMNSRLEICKEKNGRS</sequence>
<evidence type="ECO:0000313" key="1">
    <source>
        <dbReference type="EMBL" id="WMV10116.1"/>
    </source>
</evidence>
<organism evidence="1 2">
    <name type="scientific">Solanum verrucosum</name>
    <dbReference type="NCBI Taxonomy" id="315347"/>
    <lineage>
        <taxon>Eukaryota</taxon>
        <taxon>Viridiplantae</taxon>
        <taxon>Streptophyta</taxon>
        <taxon>Embryophyta</taxon>
        <taxon>Tracheophyta</taxon>
        <taxon>Spermatophyta</taxon>
        <taxon>Magnoliopsida</taxon>
        <taxon>eudicotyledons</taxon>
        <taxon>Gunneridae</taxon>
        <taxon>Pentapetalae</taxon>
        <taxon>asterids</taxon>
        <taxon>lamiids</taxon>
        <taxon>Solanales</taxon>
        <taxon>Solanaceae</taxon>
        <taxon>Solanoideae</taxon>
        <taxon>Solaneae</taxon>
        <taxon>Solanum</taxon>
    </lineage>
</organism>
<keyword evidence="2" id="KW-1185">Reference proteome</keyword>
<reference evidence="1" key="1">
    <citation type="submission" date="2023-08" db="EMBL/GenBank/DDBJ databases">
        <title>A de novo genome assembly of Solanum verrucosum Schlechtendal, a Mexican diploid species geographically isolated from the other diploid A-genome species in potato relatives.</title>
        <authorList>
            <person name="Hosaka K."/>
        </authorList>
    </citation>
    <scope>NUCLEOTIDE SEQUENCE</scope>
    <source>
        <tissue evidence="1">Young leaves</tissue>
    </source>
</reference>
<name>A0AAF0T9E0_SOLVR</name>
<accession>A0AAF0T9E0</accession>